<evidence type="ECO:0000256" key="1">
    <source>
        <dbReference type="ARBA" id="ARBA00010609"/>
    </source>
</evidence>
<proteinExistence type="inferred from homology"/>
<keyword evidence="2" id="KW-0732">Signal</keyword>
<dbReference type="EMBL" id="JAQQWE010000007">
    <property type="protein sequence ID" value="KAK7946816.1"/>
    <property type="molecule type" value="Genomic_DNA"/>
</dbReference>
<feature type="chain" id="PRO_5046459465" description="Plastocyanin-like domain-containing protein" evidence="2">
    <location>
        <begin position="24"/>
        <end position="112"/>
    </location>
</feature>
<keyword evidence="5" id="KW-1185">Reference proteome</keyword>
<comment type="caution">
    <text evidence="4">The sequence shown here is derived from an EMBL/GenBank/DDBJ whole genome shotgun (WGS) entry which is preliminary data.</text>
</comment>
<accession>A0ABR1Q478</accession>
<sequence>MALLAHALFGLSVVCQAMGAAAAAVRGTEPCESTATSRRCWGYWLTAEETAMAPDGYLRPVMAFNGSIPGPTIEADWGDNVIIHVTNKLMNNGYVSTLSCKTLVASSTLTLL</sequence>
<feature type="signal peptide" evidence="2">
    <location>
        <begin position="1"/>
        <end position="23"/>
    </location>
</feature>
<dbReference type="InterPro" id="IPR011707">
    <property type="entry name" value="Cu-oxidase-like_N"/>
</dbReference>
<protein>
    <recommendedName>
        <fullName evidence="3">Plastocyanin-like domain-containing protein</fullName>
    </recommendedName>
</protein>
<reference evidence="4 5" key="1">
    <citation type="submission" date="2023-01" db="EMBL/GenBank/DDBJ databases">
        <title>Analysis of 21 Apiospora genomes using comparative genomics revels a genus with tremendous synthesis potential of carbohydrate active enzymes and secondary metabolites.</title>
        <authorList>
            <person name="Sorensen T."/>
        </authorList>
    </citation>
    <scope>NUCLEOTIDE SEQUENCE [LARGE SCALE GENOMIC DNA]</scope>
    <source>
        <strain evidence="4 5">CBS 24483</strain>
    </source>
</reference>
<dbReference type="SUPFAM" id="SSF49503">
    <property type="entry name" value="Cupredoxins"/>
    <property type="match status" value="1"/>
</dbReference>
<evidence type="ECO:0000256" key="2">
    <source>
        <dbReference type="SAM" id="SignalP"/>
    </source>
</evidence>
<evidence type="ECO:0000313" key="4">
    <source>
        <dbReference type="EMBL" id="KAK7946816.1"/>
    </source>
</evidence>
<dbReference type="RefSeq" id="XP_066696850.1">
    <property type="nucleotide sequence ID" value="XM_066847359.1"/>
</dbReference>
<dbReference type="Gene3D" id="2.60.40.420">
    <property type="entry name" value="Cupredoxins - blue copper proteins"/>
    <property type="match status" value="1"/>
</dbReference>
<evidence type="ECO:0000313" key="5">
    <source>
        <dbReference type="Proteomes" id="UP001391051"/>
    </source>
</evidence>
<dbReference type="InterPro" id="IPR008972">
    <property type="entry name" value="Cupredoxin"/>
</dbReference>
<comment type="similarity">
    <text evidence="1">Belongs to the multicopper oxidase family.</text>
</comment>
<dbReference type="GeneID" id="92080421"/>
<organism evidence="4 5">
    <name type="scientific">Apiospora aurea</name>
    <dbReference type="NCBI Taxonomy" id="335848"/>
    <lineage>
        <taxon>Eukaryota</taxon>
        <taxon>Fungi</taxon>
        <taxon>Dikarya</taxon>
        <taxon>Ascomycota</taxon>
        <taxon>Pezizomycotina</taxon>
        <taxon>Sordariomycetes</taxon>
        <taxon>Xylariomycetidae</taxon>
        <taxon>Amphisphaeriales</taxon>
        <taxon>Apiosporaceae</taxon>
        <taxon>Apiospora</taxon>
    </lineage>
</organism>
<dbReference type="Proteomes" id="UP001391051">
    <property type="component" value="Unassembled WGS sequence"/>
</dbReference>
<feature type="domain" description="Plastocyanin-like" evidence="3">
    <location>
        <begin position="48"/>
        <end position="93"/>
    </location>
</feature>
<dbReference type="Pfam" id="PF07732">
    <property type="entry name" value="Cu-oxidase_3"/>
    <property type="match status" value="1"/>
</dbReference>
<name>A0ABR1Q478_9PEZI</name>
<gene>
    <name evidence="4" type="ORF">PG986_011137</name>
</gene>
<evidence type="ECO:0000259" key="3">
    <source>
        <dbReference type="Pfam" id="PF07732"/>
    </source>
</evidence>